<sequence>MWQATWLYLYLTWIRPMIKWLLRKILGTCELQRICRGYGGAARTKRVEKSLKLSKYQVLQEITHGGAECDVDQTVQGIIQIKGVSQQKDPQFAPSLRGCLVQIRGYQELIHEVEGVRAEAYSSDNQEHENMLLQASSLCLRLLWDHLMPDTSLESRITKQWGDIGFQGDDPRTDFRGMGMLGLHNLFFFADQQTELARQVLQHSHHPQYGYSFAIVGINITSLTYSLLVRGKLRTHFYNFPSPPKLSHFHLLYCHLLVEFDKFWLAEKPRDVMEFTRIRNKFEKKLLSLLRDDSTVLRGSFVEKGEQS</sequence>
<dbReference type="eggNOG" id="KOG2998">
    <property type="taxonomic scope" value="Eukaryota"/>
</dbReference>
<feature type="domain" description="ELMO" evidence="2">
    <location>
        <begin position="135"/>
        <end position="290"/>
    </location>
</feature>
<dbReference type="AlphaFoldDB" id="C3XX75"/>
<gene>
    <name evidence="3" type="ORF">BRAFLDRAFT_58011</name>
</gene>
<evidence type="ECO:0000259" key="2">
    <source>
        <dbReference type="PROSITE" id="PS51335"/>
    </source>
</evidence>
<dbReference type="PROSITE" id="PS51335">
    <property type="entry name" value="ELMO"/>
    <property type="match status" value="1"/>
</dbReference>
<proteinExistence type="predicted"/>
<dbReference type="Pfam" id="PF04727">
    <property type="entry name" value="ELMO_CED12"/>
    <property type="match status" value="1"/>
</dbReference>
<protein>
    <recommendedName>
        <fullName evidence="2">ELMO domain-containing protein</fullName>
    </recommendedName>
</protein>
<dbReference type="PANTHER" id="PTHR12771">
    <property type="entry name" value="ENGULFMENT AND CELL MOTILITY"/>
    <property type="match status" value="1"/>
</dbReference>
<evidence type="ECO:0000313" key="3">
    <source>
        <dbReference type="EMBL" id="EEN67335.1"/>
    </source>
</evidence>
<dbReference type="EMBL" id="GG666471">
    <property type="protein sequence ID" value="EEN67335.1"/>
    <property type="molecule type" value="Genomic_DNA"/>
</dbReference>
<keyword evidence="1" id="KW-0732">Signal</keyword>
<dbReference type="STRING" id="7739.C3XX75"/>
<accession>C3XX75</accession>
<dbReference type="PANTHER" id="PTHR12771:SF51">
    <property type="entry name" value="LD01482P"/>
    <property type="match status" value="1"/>
</dbReference>
<dbReference type="InterPro" id="IPR050868">
    <property type="entry name" value="ELMO_domain-containing"/>
</dbReference>
<evidence type="ECO:0000256" key="1">
    <source>
        <dbReference type="SAM" id="SignalP"/>
    </source>
</evidence>
<feature type="signal peptide" evidence="1">
    <location>
        <begin position="1"/>
        <end position="27"/>
    </location>
</feature>
<organism>
    <name type="scientific">Branchiostoma floridae</name>
    <name type="common">Florida lancelet</name>
    <name type="synonym">Amphioxus</name>
    <dbReference type="NCBI Taxonomy" id="7739"/>
    <lineage>
        <taxon>Eukaryota</taxon>
        <taxon>Metazoa</taxon>
        <taxon>Chordata</taxon>
        <taxon>Cephalochordata</taxon>
        <taxon>Leptocardii</taxon>
        <taxon>Amphioxiformes</taxon>
        <taxon>Branchiostomatidae</taxon>
        <taxon>Branchiostoma</taxon>
    </lineage>
</organism>
<dbReference type="InParanoid" id="C3XX75"/>
<name>C3XX75_BRAFL</name>
<reference evidence="3" key="1">
    <citation type="journal article" date="2008" name="Nature">
        <title>The amphioxus genome and the evolution of the chordate karyotype.</title>
        <authorList>
            <consortium name="US DOE Joint Genome Institute (JGI-PGF)"/>
            <person name="Putnam N.H."/>
            <person name="Butts T."/>
            <person name="Ferrier D.E.K."/>
            <person name="Furlong R.F."/>
            <person name="Hellsten U."/>
            <person name="Kawashima T."/>
            <person name="Robinson-Rechavi M."/>
            <person name="Shoguchi E."/>
            <person name="Terry A."/>
            <person name="Yu J.-K."/>
            <person name="Benito-Gutierrez E.L."/>
            <person name="Dubchak I."/>
            <person name="Garcia-Fernandez J."/>
            <person name="Gibson-Brown J.J."/>
            <person name="Grigoriev I.V."/>
            <person name="Horton A.C."/>
            <person name="de Jong P.J."/>
            <person name="Jurka J."/>
            <person name="Kapitonov V.V."/>
            <person name="Kohara Y."/>
            <person name="Kuroki Y."/>
            <person name="Lindquist E."/>
            <person name="Lucas S."/>
            <person name="Osoegawa K."/>
            <person name="Pennacchio L.A."/>
            <person name="Salamov A.A."/>
            <person name="Satou Y."/>
            <person name="Sauka-Spengler T."/>
            <person name="Schmutz J."/>
            <person name="Shin-I T."/>
            <person name="Toyoda A."/>
            <person name="Bronner-Fraser M."/>
            <person name="Fujiyama A."/>
            <person name="Holland L.Z."/>
            <person name="Holland P.W.H."/>
            <person name="Satoh N."/>
            <person name="Rokhsar D.S."/>
        </authorList>
    </citation>
    <scope>NUCLEOTIDE SEQUENCE [LARGE SCALE GENOMIC DNA]</scope>
    <source>
        <strain evidence="3">S238N-H82</strain>
        <tissue evidence="3">Testes</tissue>
    </source>
</reference>
<feature type="chain" id="PRO_5002934867" description="ELMO domain-containing protein" evidence="1">
    <location>
        <begin position="28"/>
        <end position="308"/>
    </location>
</feature>
<dbReference type="InterPro" id="IPR006816">
    <property type="entry name" value="ELMO_dom"/>
</dbReference>